<sequence length="222" mass="23882">MLPLRSKIRLGSGNLKKTCQKLKSGSLSLRQEHKHRFLFTRTGVSSAWNHDGRVRQASTSAESSVGLPDQARVVICGGGVIGTSVAYHLAELGWSDVVLLEQGSLSCGTTWHSSGVLIQSVGHPVVNRSNSYSCELYKKLQNAGHALASLPTDWQVHGPALLLTSPRPLESRLFHRQVHGPAFHPIPHTHLRHGRQAVLAGAVAVEKLEPPEGGSASQVLSP</sequence>
<dbReference type="GO" id="GO:0005759">
    <property type="term" value="C:mitochondrial matrix"/>
    <property type="evidence" value="ECO:0007669"/>
    <property type="project" value="TreeGrafter"/>
</dbReference>
<feature type="domain" description="FAD dependent oxidoreductase" evidence="1">
    <location>
        <begin position="72"/>
        <end position="142"/>
    </location>
</feature>
<evidence type="ECO:0000313" key="3">
    <source>
        <dbReference type="RefSeq" id="XP_013391455.1"/>
    </source>
</evidence>
<dbReference type="PANTHER" id="PTHR13847:SF193">
    <property type="entry name" value="PYRUVATE DEHYDROGENASE PHOSPHATASE REGULATORY SUBUNIT, MITOCHONDRIAL"/>
    <property type="match status" value="1"/>
</dbReference>
<name>A0A1S3HZL3_LINAN</name>
<dbReference type="GeneID" id="106159661"/>
<evidence type="ECO:0000259" key="1">
    <source>
        <dbReference type="Pfam" id="PF01266"/>
    </source>
</evidence>
<dbReference type="AlphaFoldDB" id="A0A1S3HZL3"/>
<dbReference type="OrthoDB" id="429143at2759"/>
<dbReference type="KEGG" id="lak:106159661"/>
<evidence type="ECO:0000313" key="2">
    <source>
        <dbReference type="Proteomes" id="UP000085678"/>
    </source>
</evidence>
<dbReference type="InterPro" id="IPR036188">
    <property type="entry name" value="FAD/NAD-bd_sf"/>
</dbReference>
<dbReference type="Proteomes" id="UP000085678">
    <property type="component" value="Unplaced"/>
</dbReference>
<dbReference type="InterPro" id="IPR006076">
    <property type="entry name" value="FAD-dep_OxRdtase"/>
</dbReference>
<keyword evidence="2" id="KW-1185">Reference proteome</keyword>
<accession>A0A1S3HZL3</accession>
<protein>
    <submittedName>
        <fullName evidence="3">Dimethylglycine dehydrogenase, mitochondrial-like</fullName>
    </submittedName>
</protein>
<dbReference type="SUPFAM" id="SSF51905">
    <property type="entry name" value="FAD/NAD(P)-binding domain"/>
    <property type="match status" value="1"/>
</dbReference>
<dbReference type="RefSeq" id="XP_013391455.1">
    <property type="nucleotide sequence ID" value="XM_013536001.1"/>
</dbReference>
<gene>
    <name evidence="3" type="primary">LOC106159661</name>
</gene>
<dbReference type="InParanoid" id="A0A1S3HZL3"/>
<dbReference type="STRING" id="7574.A0A1S3HZL3"/>
<proteinExistence type="predicted"/>
<reference evidence="3" key="1">
    <citation type="submission" date="2025-08" db="UniProtKB">
        <authorList>
            <consortium name="RefSeq"/>
        </authorList>
    </citation>
    <scope>IDENTIFICATION</scope>
    <source>
        <tissue evidence="3">Gonads</tissue>
    </source>
</reference>
<dbReference type="Gene3D" id="3.50.50.60">
    <property type="entry name" value="FAD/NAD(P)-binding domain"/>
    <property type="match status" value="1"/>
</dbReference>
<dbReference type="Pfam" id="PF01266">
    <property type="entry name" value="DAO"/>
    <property type="match status" value="1"/>
</dbReference>
<organism evidence="2 3">
    <name type="scientific">Lingula anatina</name>
    <name type="common">Brachiopod</name>
    <name type="synonym">Lingula unguis</name>
    <dbReference type="NCBI Taxonomy" id="7574"/>
    <lineage>
        <taxon>Eukaryota</taxon>
        <taxon>Metazoa</taxon>
        <taxon>Spiralia</taxon>
        <taxon>Lophotrochozoa</taxon>
        <taxon>Brachiopoda</taxon>
        <taxon>Linguliformea</taxon>
        <taxon>Lingulata</taxon>
        <taxon>Lingulida</taxon>
        <taxon>Linguloidea</taxon>
        <taxon>Lingulidae</taxon>
        <taxon>Lingula</taxon>
    </lineage>
</organism>
<dbReference type="PANTHER" id="PTHR13847">
    <property type="entry name" value="SARCOSINE DEHYDROGENASE-RELATED"/>
    <property type="match status" value="1"/>
</dbReference>